<accession>A0A9W6J1L3</accession>
<keyword evidence="3" id="KW-1185">Reference proteome</keyword>
<reference evidence="2" key="2">
    <citation type="submission" date="2023-01" db="EMBL/GenBank/DDBJ databases">
        <authorList>
            <person name="Sun Q."/>
            <person name="Evtushenko L."/>
        </authorList>
    </citation>
    <scope>NUCLEOTIDE SEQUENCE</scope>
    <source>
        <strain evidence="2">VKM B-2347</strain>
    </source>
</reference>
<organism evidence="2 3">
    <name type="scientific">Hansschlegelia plantiphila</name>
    <dbReference type="NCBI Taxonomy" id="374655"/>
    <lineage>
        <taxon>Bacteria</taxon>
        <taxon>Pseudomonadati</taxon>
        <taxon>Pseudomonadota</taxon>
        <taxon>Alphaproteobacteria</taxon>
        <taxon>Hyphomicrobiales</taxon>
        <taxon>Methylopilaceae</taxon>
        <taxon>Hansschlegelia</taxon>
    </lineage>
</organism>
<feature type="domain" description="ABC-three component systems C-terminal" evidence="1">
    <location>
        <begin position="204"/>
        <end position="330"/>
    </location>
</feature>
<dbReference type="EMBL" id="BSFI01000008">
    <property type="protein sequence ID" value="GLK68692.1"/>
    <property type="molecule type" value="Genomic_DNA"/>
</dbReference>
<proteinExistence type="predicted"/>
<dbReference type="Pfam" id="PF20282">
    <property type="entry name" value="CTD6"/>
    <property type="match status" value="1"/>
</dbReference>
<reference evidence="2" key="1">
    <citation type="journal article" date="2014" name="Int. J. Syst. Evol. Microbiol.">
        <title>Complete genome sequence of Corynebacterium casei LMG S-19264T (=DSM 44701T), isolated from a smear-ripened cheese.</title>
        <authorList>
            <consortium name="US DOE Joint Genome Institute (JGI-PGF)"/>
            <person name="Walter F."/>
            <person name="Albersmeier A."/>
            <person name="Kalinowski J."/>
            <person name="Ruckert C."/>
        </authorList>
    </citation>
    <scope>NUCLEOTIDE SEQUENCE</scope>
    <source>
        <strain evidence="2">VKM B-2347</strain>
    </source>
</reference>
<comment type="caution">
    <text evidence="2">The sequence shown here is derived from an EMBL/GenBank/DDBJ whole genome shotgun (WGS) entry which is preliminary data.</text>
</comment>
<dbReference type="AlphaFoldDB" id="A0A9W6J1L3"/>
<evidence type="ECO:0000259" key="1">
    <source>
        <dbReference type="Pfam" id="PF20282"/>
    </source>
</evidence>
<dbReference type="InterPro" id="IPR046914">
    <property type="entry name" value="ABC-3C_CTD6"/>
</dbReference>
<protein>
    <recommendedName>
        <fullName evidence="1">ABC-three component systems C-terminal domain-containing protein</fullName>
    </recommendedName>
</protein>
<evidence type="ECO:0000313" key="3">
    <source>
        <dbReference type="Proteomes" id="UP001143372"/>
    </source>
</evidence>
<gene>
    <name evidence="2" type="ORF">GCM10008179_23300</name>
</gene>
<dbReference type="RefSeq" id="WP_271168916.1">
    <property type="nucleotide sequence ID" value="NZ_BSFI01000008.1"/>
</dbReference>
<name>A0A9W6J1L3_9HYPH</name>
<sequence length="332" mass="36536">MNIAPIVKLVRAYDATEWEIFISEWQKGLQGYASVKRLGGAGDHGRDVVGLCGPEACQGVWDNYQCKHYEVPLSTAKACEDAGKIIFHAFRGEFAAPRACCFVAPRGPTTELRDLLLNPAKFRASVIATWNTRVSGRVIAGQKHDLTGKLLAYVEAYDFTSFRYATLDEILDDHRRTAYWAARFNGALPPAPAGVAPKDIVPKETVYVGKLLEVYSEVSGIPLNSPADLAAHANWREDLQKHRVRFYDAEAFMAHYRDQTEPGTIEDFADQIFDAIDPAMAAEVGAHPRLTAALSVAGQAAPASVLAPRAKVRVKQGVCHQLANDDRLTWKL</sequence>
<evidence type="ECO:0000313" key="2">
    <source>
        <dbReference type="EMBL" id="GLK68692.1"/>
    </source>
</evidence>
<dbReference type="Proteomes" id="UP001143372">
    <property type="component" value="Unassembled WGS sequence"/>
</dbReference>